<gene>
    <name evidence="2" type="ORF">HanXRQr2_Chr07g0298671</name>
</gene>
<dbReference type="PANTHER" id="PTHR31099:SF49">
    <property type="entry name" value="MYOSIN HEAVY CHAIN-LIKE PROTEIN"/>
    <property type="match status" value="1"/>
</dbReference>
<evidence type="ECO:0000313" key="2">
    <source>
        <dbReference type="EMBL" id="KAF5798922.1"/>
    </source>
</evidence>
<keyword evidence="3" id="KW-1185">Reference proteome</keyword>
<evidence type="ECO:0000313" key="3">
    <source>
        <dbReference type="Proteomes" id="UP000215914"/>
    </source>
</evidence>
<reference evidence="2" key="1">
    <citation type="journal article" date="2017" name="Nature">
        <title>The sunflower genome provides insights into oil metabolism, flowering and Asterid evolution.</title>
        <authorList>
            <person name="Badouin H."/>
            <person name="Gouzy J."/>
            <person name="Grassa C.J."/>
            <person name="Murat F."/>
            <person name="Staton S.E."/>
            <person name="Cottret L."/>
            <person name="Lelandais-Briere C."/>
            <person name="Owens G.L."/>
            <person name="Carrere S."/>
            <person name="Mayjonade B."/>
            <person name="Legrand L."/>
            <person name="Gill N."/>
            <person name="Kane N.C."/>
            <person name="Bowers J.E."/>
            <person name="Hubner S."/>
            <person name="Bellec A."/>
            <person name="Berard A."/>
            <person name="Berges H."/>
            <person name="Blanchet N."/>
            <person name="Boniface M.C."/>
            <person name="Brunel D."/>
            <person name="Catrice O."/>
            <person name="Chaidir N."/>
            <person name="Claudel C."/>
            <person name="Donnadieu C."/>
            <person name="Faraut T."/>
            <person name="Fievet G."/>
            <person name="Helmstetter N."/>
            <person name="King M."/>
            <person name="Knapp S.J."/>
            <person name="Lai Z."/>
            <person name="Le Paslier M.C."/>
            <person name="Lippi Y."/>
            <person name="Lorenzon L."/>
            <person name="Mandel J.R."/>
            <person name="Marage G."/>
            <person name="Marchand G."/>
            <person name="Marquand E."/>
            <person name="Bret-Mestries E."/>
            <person name="Morien E."/>
            <person name="Nambeesan S."/>
            <person name="Nguyen T."/>
            <person name="Pegot-Espagnet P."/>
            <person name="Pouilly N."/>
            <person name="Raftis F."/>
            <person name="Sallet E."/>
            <person name="Schiex T."/>
            <person name="Thomas J."/>
            <person name="Vandecasteele C."/>
            <person name="Vares D."/>
            <person name="Vear F."/>
            <person name="Vautrin S."/>
            <person name="Crespi M."/>
            <person name="Mangin B."/>
            <person name="Burke J.M."/>
            <person name="Salse J."/>
            <person name="Munos S."/>
            <person name="Vincourt P."/>
            <person name="Rieseberg L.H."/>
            <person name="Langlade N.B."/>
        </authorList>
    </citation>
    <scope>NUCLEOTIDE SEQUENCE</scope>
    <source>
        <tissue evidence="2">Leaves</tissue>
    </source>
</reference>
<dbReference type="PANTHER" id="PTHR31099">
    <property type="entry name" value="OS06G0165300 PROTEIN"/>
    <property type="match status" value="1"/>
</dbReference>
<proteinExistence type="predicted"/>
<name>A0A9K3NFX0_HELAN</name>
<sequence>MAAELPPLKWSRVTFDGLIWNFKFPEGWGARYPDEGQTAADAPAGYITLLWDFLSAGNFRPPGTNFFLEILDYYKFYISQMHPIGMVRVRHFEFVCHTMNIEPTVPRFLVFHQMHFSRGFYSFMQRASVKKIFASTPEIIP</sequence>
<evidence type="ECO:0000259" key="1">
    <source>
        <dbReference type="Pfam" id="PF04195"/>
    </source>
</evidence>
<dbReference type="Gramene" id="mRNA:HanXRQr2_Chr07g0298671">
    <property type="protein sequence ID" value="CDS:HanXRQr2_Chr07g0298671.1"/>
    <property type="gene ID" value="HanXRQr2_Chr07g0298671"/>
</dbReference>
<dbReference type="InterPro" id="IPR007321">
    <property type="entry name" value="Transposase_28"/>
</dbReference>
<protein>
    <recommendedName>
        <fullName evidence="1">Transposase (putative) gypsy type domain-containing protein</fullName>
    </recommendedName>
</protein>
<dbReference type="Pfam" id="PF04195">
    <property type="entry name" value="Transposase_28"/>
    <property type="match status" value="1"/>
</dbReference>
<accession>A0A9K3NFX0</accession>
<dbReference type="Proteomes" id="UP000215914">
    <property type="component" value="Unassembled WGS sequence"/>
</dbReference>
<reference evidence="2" key="2">
    <citation type="submission" date="2020-06" db="EMBL/GenBank/DDBJ databases">
        <title>Helianthus annuus Genome sequencing and assembly Release 2.</title>
        <authorList>
            <person name="Gouzy J."/>
            <person name="Langlade N."/>
            <person name="Munos S."/>
        </authorList>
    </citation>
    <scope>NUCLEOTIDE SEQUENCE</scope>
    <source>
        <tissue evidence="2">Leaves</tissue>
    </source>
</reference>
<dbReference type="AlphaFoldDB" id="A0A9K3NFX0"/>
<organism evidence="2 3">
    <name type="scientific">Helianthus annuus</name>
    <name type="common">Common sunflower</name>
    <dbReference type="NCBI Taxonomy" id="4232"/>
    <lineage>
        <taxon>Eukaryota</taxon>
        <taxon>Viridiplantae</taxon>
        <taxon>Streptophyta</taxon>
        <taxon>Embryophyta</taxon>
        <taxon>Tracheophyta</taxon>
        <taxon>Spermatophyta</taxon>
        <taxon>Magnoliopsida</taxon>
        <taxon>eudicotyledons</taxon>
        <taxon>Gunneridae</taxon>
        <taxon>Pentapetalae</taxon>
        <taxon>asterids</taxon>
        <taxon>campanulids</taxon>
        <taxon>Asterales</taxon>
        <taxon>Asteraceae</taxon>
        <taxon>Asteroideae</taxon>
        <taxon>Heliantheae alliance</taxon>
        <taxon>Heliantheae</taxon>
        <taxon>Helianthus</taxon>
    </lineage>
</organism>
<dbReference type="EMBL" id="MNCJ02000322">
    <property type="protein sequence ID" value="KAF5798922.1"/>
    <property type="molecule type" value="Genomic_DNA"/>
</dbReference>
<comment type="caution">
    <text evidence="2">The sequence shown here is derived from an EMBL/GenBank/DDBJ whole genome shotgun (WGS) entry which is preliminary data.</text>
</comment>
<feature type="domain" description="Transposase (putative) gypsy type" evidence="1">
    <location>
        <begin position="53"/>
        <end position="113"/>
    </location>
</feature>